<evidence type="ECO:0000256" key="1">
    <source>
        <dbReference type="ARBA" id="ARBA00010609"/>
    </source>
</evidence>
<accession>A0ABW4TTI7</accession>
<name>A0ABW4TTI7_9ACTN</name>
<evidence type="ECO:0000259" key="2">
    <source>
        <dbReference type="Pfam" id="PF07731"/>
    </source>
</evidence>
<comment type="caution">
    <text evidence="4">The sequence shown here is derived from an EMBL/GenBank/DDBJ whole genome shotgun (WGS) entry which is preliminary data.</text>
</comment>
<dbReference type="InterPro" id="IPR011707">
    <property type="entry name" value="Cu-oxidase-like_N"/>
</dbReference>
<feature type="domain" description="Plastocyanin-like" evidence="2">
    <location>
        <begin position="412"/>
        <end position="535"/>
    </location>
</feature>
<dbReference type="Gene3D" id="2.60.40.420">
    <property type="entry name" value="Cupredoxins - blue copper proteins"/>
    <property type="match status" value="3"/>
</dbReference>
<feature type="domain" description="Plastocyanin-like" evidence="3">
    <location>
        <begin position="94"/>
        <end position="187"/>
    </location>
</feature>
<evidence type="ECO:0000313" key="4">
    <source>
        <dbReference type="EMBL" id="MFD1949074.1"/>
    </source>
</evidence>
<dbReference type="Pfam" id="PF07731">
    <property type="entry name" value="Cu-oxidase_2"/>
    <property type="match status" value="1"/>
</dbReference>
<dbReference type="InterPro" id="IPR008972">
    <property type="entry name" value="Cupredoxin"/>
</dbReference>
<dbReference type="SUPFAM" id="SSF49503">
    <property type="entry name" value="Cupredoxins"/>
    <property type="match status" value="3"/>
</dbReference>
<sequence length="558" mass="61764">MGGLGAGVAAVGVLAPWSGGTIVASDWISTSAKPARFARRLPVPVPLEPTQMEDEFGAYLLYELSEQSAAVQVLDAGAPRTTLMGYGVPGAGPSVPGPLLKVDQHTRVRMRVHNALPPVHPDFGHEMATSVHLHGSASLPQYDGYADDVTRPGHYKDYWFPNHQGPRTLWYHDHGVHHTAQNVYSGLVAQYHLTNAWERENLPQGRYDVPLTVSDAMFAKDGSLAYMDRDHSGLYGDIIMVNGVPWPYLDVERRFYRFRILMATLSRSMTLRFVNTRTGATLPTTVVGTDGGLMVPQPITSWRHAGAERYEVMVDFGSCRVGDRIELRNSSNKNNRDFLHTGKVMQFRVTSEPTDTRWNAVVTPPASQINPVMTAPVSASRRTRDIDLEHDDTTNEFLINGMSWQDVQDSDWNIFADESGTPPRPGDVEIWRIENKSGGWFHPLHIHLVDFRIISRKGGQNRVQAWEKGPKDVVYVGEGEIVEVLVKYAMAPATYPDGRSTGQAGATADQGGRYMIHCHNLAHEDHDMMLQFLVAGADGTVDLGPDFVNHPFLAAPAQ</sequence>
<comment type="similarity">
    <text evidence="1">Belongs to the multicopper oxidase family.</text>
</comment>
<dbReference type="Proteomes" id="UP001597351">
    <property type="component" value="Unassembled WGS sequence"/>
</dbReference>
<dbReference type="InterPro" id="IPR045087">
    <property type="entry name" value="Cu-oxidase_fam"/>
</dbReference>
<dbReference type="RefSeq" id="WP_343921136.1">
    <property type="nucleotide sequence ID" value="NZ_BAAAJT010000003.1"/>
</dbReference>
<dbReference type="PANTHER" id="PTHR48267:SF1">
    <property type="entry name" value="BILIRUBIN OXIDASE"/>
    <property type="match status" value="1"/>
</dbReference>
<keyword evidence="5" id="KW-1185">Reference proteome</keyword>
<dbReference type="EMBL" id="JBHUGD010000004">
    <property type="protein sequence ID" value="MFD1949074.1"/>
    <property type="molecule type" value="Genomic_DNA"/>
</dbReference>
<evidence type="ECO:0000313" key="5">
    <source>
        <dbReference type="Proteomes" id="UP001597351"/>
    </source>
</evidence>
<dbReference type="PANTHER" id="PTHR48267">
    <property type="entry name" value="CUPREDOXIN SUPERFAMILY PROTEIN"/>
    <property type="match status" value="1"/>
</dbReference>
<dbReference type="InterPro" id="IPR011706">
    <property type="entry name" value="Cu-oxidase_C"/>
</dbReference>
<organism evidence="4 5">
    <name type="scientific">Nocardioides aestuarii</name>
    <dbReference type="NCBI Taxonomy" id="252231"/>
    <lineage>
        <taxon>Bacteria</taxon>
        <taxon>Bacillati</taxon>
        <taxon>Actinomycetota</taxon>
        <taxon>Actinomycetes</taxon>
        <taxon>Propionibacteriales</taxon>
        <taxon>Nocardioidaceae</taxon>
        <taxon>Nocardioides</taxon>
    </lineage>
</organism>
<evidence type="ECO:0000259" key="3">
    <source>
        <dbReference type="Pfam" id="PF07732"/>
    </source>
</evidence>
<reference evidence="5" key="1">
    <citation type="journal article" date="2019" name="Int. J. Syst. Evol. Microbiol.">
        <title>The Global Catalogue of Microorganisms (GCM) 10K type strain sequencing project: providing services to taxonomists for standard genome sequencing and annotation.</title>
        <authorList>
            <consortium name="The Broad Institute Genomics Platform"/>
            <consortium name="The Broad Institute Genome Sequencing Center for Infectious Disease"/>
            <person name="Wu L."/>
            <person name="Ma J."/>
        </authorList>
    </citation>
    <scope>NUCLEOTIDE SEQUENCE [LARGE SCALE GENOMIC DNA]</scope>
    <source>
        <strain evidence="5">CGMCC 1.12477</strain>
    </source>
</reference>
<proteinExistence type="inferred from homology"/>
<gene>
    <name evidence="4" type="ORF">ACFSDE_19880</name>
</gene>
<dbReference type="Pfam" id="PF07732">
    <property type="entry name" value="Cu-oxidase_3"/>
    <property type="match status" value="1"/>
</dbReference>
<protein>
    <submittedName>
        <fullName evidence="4">Multicopper oxidase family protein</fullName>
    </submittedName>
</protein>